<reference evidence="7 8" key="1">
    <citation type="journal article" date="2016" name="Nat. Commun.">
        <title>Thousands of microbial genomes shed light on interconnected biogeochemical processes in an aquifer system.</title>
        <authorList>
            <person name="Anantharaman K."/>
            <person name="Brown C.T."/>
            <person name="Hug L.A."/>
            <person name="Sharon I."/>
            <person name="Castelle C.J."/>
            <person name="Probst A.J."/>
            <person name="Thomas B.C."/>
            <person name="Singh A."/>
            <person name="Wilkins M.J."/>
            <person name="Karaoz U."/>
            <person name="Brodie E.L."/>
            <person name="Williams K.H."/>
            <person name="Hubbard S.S."/>
            <person name="Banfield J.F."/>
        </authorList>
    </citation>
    <scope>NUCLEOTIDE SEQUENCE [LARGE SCALE GENOMIC DNA]</scope>
</reference>
<dbReference type="InterPro" id="IPR002195">
    <property type="entry name" value="Dihydroorotase_CS"/>
</dbReference>
<feature type="domain" description="Amidohydrolase-related" evidence="6">
    <location>
        <begin position="6"/>
        <end position="288"/>
    </location>
</feature>
<proteinExistence type="inferred from homology"/>
<dbReference type="GO" id="GO:0046872">
    <property type="term" value="F:metal ion binding"/>
    <property type="evidence" value="ECO:0007669"/>
    <property type="project" value="UniProtKB-KW"/>
</dbReference>
<evidence type="ECO:0000313" key="7">
    <source>
        <dbReference type="EMBL" id="OGN29841.1"/>
    </source>
</evidence>
<dbReference type="Pfam" id="PF01979">
    <property type="entry name" value="Amidohydro_1"/>
    <property type="match status" value="1"/>
</dbReference>
<comment type="similarity">
    <text evidence="3">Belongs to the metallo-dependent hydrolases superfamily. DHOase family. Class I DHOase subfamily.</text>
</comment>
<dbReference type="GO" id="GO:0004038">
    <property type="term" value="F:allantoinase activity"/>
    <property type="evidence" value="ECO:0007669"/>
    <property type="project" value="TreeGrafter"/>
</dbReference>
<dbReference type="PANTHER" id="PTHR43668:SF2">
    <property type="entry name" value="ALLANTOINASE"/>
    <property type="match status" value="1"/>
</dbReference>
<dbReference type="InterPro" id="IPR006680">
    <property type="entry name" value="Amidohydro-rel"/>
</dbReference>
<dbReference type="SUPFAM" id="SSF51338">
    <property type="entry name" value="Composite domain of metallo-dependent hydrolases"/>
    <property type="match status" value="1"/>
</dbReference>
<dbReference type="GO" id="GO:0006145">
    <property type="term" value="P:purine nucleobase catabolic process"/>
    <property type="evidence" value="ECO:0007669"/>
    <property type="project" value="TreeGrafter"/>
</dbReference>
<comment type="caution">
    <text evidence="7">The sequence shown here is derived from an EMBL/GenBank/DDBJ whole genome shotgun (WGS) entry which is preliminary data.</text>
</comment>
<evidence type="ECO:0000313" key="8">
    <source>
        <dbReference type="Proteomes" id="UP000179047"/>
    </source>
</evidence>
<dbReference type="PROSITE" id="PS00482">
    <property type="entry name" value="DIHYDROOROTASE_1"/>
    <property type="match status" value="1"/>
</dbReference>
<dbReference type="InterPro" id="IPR050138">
    <property type="entry name" value="DHOase/Allantoinase_Hydrolase"/>
</dbReference>
<dbReference type="STRING" id="1802701.A3A33_00950"/>
<keyword evidence="4" id="KW-0479">Metal-binding</keyword>
<dbReference type="InterPro" id="IPR011059">
    <property type="entry name" value="Metal-dep_hydrolase_composite"/>
</dbReference>
<organism evidence="7 8">
    <name type="scientific">Candidatus Yanofskybacteria bacterium RIFCSPLOWO2_01_FULL_49_25</name>
    <dbReference type="NCBI Taxonomy" id="1802701"/>
    <lineage>
        <taxon>Bacteria</taxon>
        <taxon>Candidatus Yanofskyibacteriota</taxon>
    </lineage>
</organism>
<evidence type="ECO:0000256" key="3">
    <source>
        <dbReference type="ARBA" id="ARBA00010286"/>
    </source>
</evidence>
<dbReference type="PANTHER" id="PTHR43668">
    <property type="entry name" value="ALLANTOINASE"/>
    <property type="match status" value="1"/>
</dbReference>
<sequence length="332" mass="36798">MAITRLPGLIDVHVHLREPGATQKEDFRSGTRAAVNGGFSLVIDMPNNPGAPTISIERLEEKIKLADAKKACGVGFHYGTDGSNMASFAEATKHPRVFGLKIYCNHTTGNLLIEDKRKLEEIFKAWESHKPILVHAEGTQLEFAIELAHKYKRRLHDCHISLASEVKLIRKAKKGGMNVSAGVTPHHLYLTQGDEAKLGVKAMMKPPLATQRDQDALWEGLLDGTIDLIETDHAPHTPEDKAKGAFGIPGLETALGLMGLAVHNERLTIADIIKLMYESPKRIFNIPDQPSADVEVDFDVSYIIDSKKFKSKAQWSPFDGWKVYGKIMKIHV</sequence>
<accession>A0A1F8GX27</accession>
<dbReference type="Gene3D" id="3.20.20.140">
    <property type="entry name" value="Metal-dependent hydrolases"/>
    <property type="match status" value="1"/>
</dbReference>
<gene>
    <name evidence="7" type="ORF">A3A33_00950</name>
</gene>
<evidence type="ECO:0000256" key="1">
    <source>
        <dbReference type="ARBA" id="ARBA00001947"/>
    </source>
</evidence>
<keyword evidence="5" id="KW-0378">Hydrolase</keyword>
<evidence type="ECO:0000256" key="5">
    <source>
        <dbReference type="ARBA" id="ARBA00022801"/>
    </source>
</evidence>
<dbReference type="EMBL" id="MGKP01000002">
    <property type="protein sequence ID" value="OGN29841.1"/>
    <property type="molecule type" value="Genomic_DNA"/>
</dbReference>
<name>A0A1F8GX27_9BACT</name>
<evidence type="ECO:0000259" key="6">
    <source>
        <dbReference type="Pfam" id="PF01979"/>
    </source>
</evidence>
<dbReference type="GO" id="GO:0005737">
    <property type="term" value="C:cytoplasm"/>
    <property type="evidence" value="ECO:0007669"/>
    <property type="project" value="TreeGrafter"/>
</dbReference>
<evidence type="ECO:0000256" key="4">
    <source>
        <dbReference type="ARBA" id="ARBA00022723"/>
    </source>
</evidence>
<dbReference type="AlphaFoldDB" id="A0A1F8GX27"/>
<comment type="cofactor">
    <cofactor evidence="1">
        <name>Zn(2+)</name>
        <dbReference type="ChEBI" id="CHEBI:29105"/>
    </cofactor>
</comment>
<dbReference type="SUPFAM" id="SSF51556">
    <property type="entry name" value="Metallo-dependent hydrolases"/>
    <property type="match status" value="1"/>
</dbReference>
<evidence type="ECO:0000256" key="2">
    <source>
        <dbReference type="ARBA" id="ARBA00002368"/>
    </source>
</evidence>
<dbReference type="Proteomes" id="UP000179047">
    <property type="component" value="Unassembled WGS sequence"/>
</dbReference>
<comment type="function">
    <text evidence="2">Catalyzes the reversible cyclization of carbamoyl aspartate to dihydroorotate.</text>
</comment>
<dbReference type="InterPro" id="IPR032466">
    <property type="entry name" value="Metal_Hydrolase"/>
</dbReference>
<protein>
    <recommendedName>
        <fullName evidence="6">Amidohydrolase-related domain-containing protein</fullName>
    </recommendedName>
</protein>